<keyword evidence="1" id="KW-1133">Transmembrane helix</keyword>
<dbReference type="GO" id="GO:0005249">
    <property type="term" value="F:voltage-gated potassium channel activity"/>
    <property type="evidence" value="ECO:0007669"/>
    <property type="project" value="TreeGrafter"/>
</dbReference>
<dbReference type="Gene3D" id="1.10.287.70">
    <property type="match status" value="1"/>
</dbReference>
<accession>A0A0G4EC65</accession>
<keyword evidence="3" id="KW-1185">Reference proteome</keyword>
<dbReference type="PhylomeDB" id="A0A0G4EC65"/>
<evidence type="ECO:0008006" key="4">
    <source>
        <dbReference type="Google" id="ProtNLM"/>
    </source>
</evidence>
<gene>
    <name evidence="2" type="ORF">Vbra_6918</name>
</gene>
<name>A0A0G4EC65_VITBC</name>
<dbReference type="AlphaFoldDB" id="A0A0G4EC65"/>
<keyword evidence="1" id="KW-0472">Membrane</keyword>
<dbReference type="EMBL" id="CDMY01000138">
    <property type="protein sequence ID" value="CEL93083.1"/>
    <property type="molecule type" value="Genomic_DNA"/>
</dbReference>
<dbReference type="GO" id="GO:0005886">
    <property type="term" value="C:plasma membrane"/>
    <property type="evidence" value="ECO:0007669"/>
    <property type="project" value="TreeGrafter"/>
</dbReference>
<dbReference type="SUPFAM" id="SSF81324">
    <property type="entry name" value="Voltage-gated potassium channels"/>
    <property type="match status" value="1"/>
</dbReference>
<sequence>MCVSVIQDDGREWLAVNEVEGEAHAKQYLLALVWTLQTMSSVGHGSPLLTTPQERHFAVWGMIIGSCIFAYGITSSINFYKEMYEAQKYFRHKMDLLYELCQSKTIPGPLAARMRQLFHLQNKMKKGGAAVETQRHHRPVALCDGKTDKVGPCTREYMPESMNSPHAYSSIVCLPMRHADASSYRDEGHASLRESTVSDALAS</sequence>
<reference evidence="2 3" key="1">
    <citation type="submission" date="2014-11" db="EMBL/GenBank/DDBJ databases">
        <authorList>
            <person name="Zhu J."/>
            <person name="Qi W."/>
            <person name="Song R."/>
        </authorList>
    </citation>
    <scope>NUCLEOTIDE SEQUENCE [LARGE SCALE GENOMIC DNA]</scope>
</reference>
<evidence type="ECO:0000313" key="3">
    <source>
        <dbReference type="Proteomes" id="UP000041254"/>
    </source>
</evidence>
<dbReference type="PANTHER" id="PTHR10217:SF435">
    <property type="entry name" value="POTASSIUM VOLTAGE-GATED CHANNEL PROTEIN EAG"/>
    <property type="match status" value="1"/>
</dbReference>
<dbReference type="OrthoDB" id="444079at2759"/>
<dbReference type="GO" id="GO:0042391">
    <property type="term" value="P:regulation of membrane potential"/>
    <property type="evidence" value="ECO:0007669"/>
    <property type="project" value="TreeGrafter"/>
</dbReference>
<dbReference type="InterPro" id="IPR050818">
    <property type="entry name" value="KCNH_animal-type"/>
</dbReference>
<dbReference type="VEuPathDB" id="CryptoDB:Vbra_6918"/>
<proteinExistence type="predicted"/>
<feature type="transmembrane region" description="Helical" evidence="1">
    <location>
        <begin position="57"/>
        <end position="80"/>
    </location>
</feature>
<dbReference type="PANTHER" id="PTHR10217">
    <property type="entry name" value="VOLTAGE AND LIGAND GATED POTASSIUM CHANNEL"/>
    <property type="match status" value="1"/>
</dbReference>
<protein>
    <recommendedName>
        <fullName evidence="4">Potassium channel domain-containing protein</fullName>
    </recommendedName>
</protein>
<dbReference type="InParanoid" id="A0A0G4EC65"/>
<organism evidence="2 3">
    <name type="scientific">Vitrella brassicaformis (strain CCMP3155)</name>
    <dbReference type="NCBI Taxonomy" id="1169540"/>
    <lineage>
        <taxon>Eukaryota</taxon>
        <taxon>Sar</taxon>
        <taxon>Alveolata</taxon>
        <taxon>Colpodellida</taxon>
        <taxon>Vitrellaceae</taxon>
        <taxon>Vitrella</taxon>
    </lineage>
</organism>
<evidence type="ECO:0000313" key="2">
    <source>
        <dbReference type="EMBL" id="CEL93083.1"/>
    </source>
</evidence>
<dbReference type="Proteomes" id="UP000041254">
    <property type="component" value="Unassembled WGS sequence"/>
</dbReference>
<evidence type="ECO:0000256" key="1">
    <source>
        <dbReference type="SAM" id="Phobius"/>
    </source>
</evidence>
<keyword evidence="1" id="KW-0812">Transmembrane</keyword>